<dbReference type="PANTHER" id="PTHR24379:SF121">
    <property type="entry name" value="C2H2-TYPE DOMAIN-CONTAINING PROTEIN"/>
    <property type="match status" value="1"/>
</dbReference>
<dbReference type="Pfam" id="PF13894">
    <property type="entry name" value="zf-C2H2_4"/>
    <property type="match status" value="1"/>
</dbReference>
<gene>
    <name evidence="7" type="ORF">MN116_006049</name>
</gene>
<evidence type="ECO:0000256" key="4">
    <source>
        <dbReference type="ARBA" id="ARBA00022833"/>
    </source>
</evidence>
<proteinExistence type="predicted"/>
<dbReference type="Gene3D" id="3.30.160.60">
    <property type="entry name" value="Classic Zinc Finger"/>
    <property type="match status" value="2"/>
</dbReference>
<dbReference type="EMBL" id="JALJAT010000004">
    <property type="protein sequence ID" value="KAK4470501.1"/>
    <property type="molecule type" value="Genomic_DNA"/>
</dbReference>
<keyword evidence="8" id="KW-1185">Reference proteome</keyword>
<dbReference type="GO" id="GO:0008270">
    <property type="term" value="F:zinc ion binding"/>
    <property type="evidence" value="ECO:0007669"/>
    <property type="project" value="UniProtKB-KW"/>
</dbReference>
<keyword evidence="2" id="KW-0677">Repeat</keyword>
<feature type="domain" description="C2H2-type" evidence="6">
    <location>
        <begin position="375"/>
        <end position="403"/>
    </location>
</feature>
<dbReference type="PANTHER" id="PTHR24379">
    <property type="entry name" value="KRAB AND ZINC FINGER DOMAIN-CONTAINING"/>
    <property type="match status" value="1"/>
</dbReference>
<dbReference type="SUPFAM" id="SSF57667">
    <property type="entry name" value="beta-beta-alpha zinc fingers"/>
    <property type="match status" value="1"/>
</dbReference>
<dbReference type="PROSITE" id="PS50157">
    <property type="entry name" value="ZINC_FINGER_C2H2_2"/>
    <property type="match status" value="3"/>
</dbReference>
<reference evidence="7" key="1">
    <citation type="submission" date="2022-04" db="EMBL/GenBank/DDBJ databases">
        <authorList>
            <person name="Xu L."/>
            <person name="Lv Z."/>
        </authorList>
    </citation>
    <scope>NUCLEOTIDE SEQUENCE</scope>
    <source>
        <strain evidence="7">LV_2022a</strain>
    </source>
</reference>
<evidence type="ECO:0000313" key="7">
    <source>
        <dbReference type="EMBL" id="KAK4470501.1"/>
    </source>
</evidence>
<dbReference type="PROSITE" id="PS00028">
    <property type="entry name" value="ZINC_FINGER_C2H2_1"/>
    <property type="match status" value="3"/>
</dbReference>
<feature type="domain" description="C2H2-type" evidence="6">
    <location>
        <begin position="318"/>
        <end position="346"/>
    </location>
</feature>
<comment type="caution">
    <text evidence="7">The sequence shown here is derived from an EMBL/GenBank/DDBJ whole genome shotgun (WGS) entry which is preliminary data.</text>
</comment>
<evidence type="ECO:0000259" key="6">
    <source>
        <dbReference type="PROSITE" id="PS50157"/>
    </source>
</evidence>
<keyword evidence="4" id="KW-0862">Zinc</keyword>
<sequence>MNEVNFLNSPEGNYASPLYCVCCVDYSSFPIILLHSLPTKVQRLIVNRLTRSNLPQFILTTHKEGQWSLVQLHYISNNEDNNDDNSKAFPSSCIPSLNESHLDNSSDSSSQLKDVGSKLRSHVCTNYISSIEFNVDPYTTAYFSDSYVKFMLKAKDPDRNWHCPFCKANYSLISGDQVNVLERHLRLHTEIRCCMDCVTILPNSTYSLNCESAYIHDCNKLISSQAKSDHQQPRSAYDPNDLSQKIMDLPEPSSKLSSISNLDFICINECNNQIDRSDELSTFQSDNNKIQLQKCDIPPSRISKTSSCAYVSAGHWRRICTKCNVGFKTPAQYQQHLKNVHRGKKFFCQDCGTFFSTKGNLTTHFNQVHNQNASAQCPACGKYFSNRFNLDRHMRSVHADHEISSSSISLKVNNVPVSDVSLIRNESNEDTHRLSAMVVSGSKEPTRGYFLYLSDSVCHQSPNINVSTSLIDSTEDKQSVPELTSATVGLKSVSLVADVSLTPCLPSNPDAQLGVGGKTWKENIDIVQSPKSTGFNNADSC</sequence>
<feature type="domain" description="C2H2-type" evidence="6">
    <location>
        <begin position="346"/>
        <end position="374"/>
    </location>
</feature>
<evidence type="ECO:0000313" key="8">
    <source>
        <dbReference type="Proteomes" id="UP001292079"/>
    </source>
</evidence>
<organism evidence="7 8">
    <name type="scientific">Schistosoma mekongi</name>
    <name type="common">Parasitic worm</name>
    <dbReference type="NCBI Taxonomy" id="38744"/>
    <lineage>
        <taxon>Eukaryota</taxon>
        <taxon>Metazoa</taxon>
        <taxon>Spiralia</taxon>
        <taxon>Lophotrochozoa</taxon>
        <taxon>Platyhelminthes</taxon>
        <taxon>Trematoda</taxon>
        <taxon>Digenea</taxon>
        <taxon>Strigeidida</taxon>
        <taxon>Schistosomatoidea</taxon>
        <taxon>Schistosomatidae</taxon>
        <taxon>Schistosoma</taxon>
    </lineage>
</organism>
<name>A0AAE2D404_SCHME</name>
<keyword evidence="1" id="KW-0479">Metal-binding</keyword>
<evidence type="ECO:0000256" key="1">
    <source>
        <dbReference type="ARBA" id="ARBA00022723"/>
    </source>
</evidence>
<evidence type="ECO:0000256" key="2">
    <source>
        <dbReference type="ARBA" id="ARBA00022737"/>
    </source>
</evidence>
<dbReference type="Pfam" id="PF00096">
    <property type="entry name" value="zf-C2H2"/>
    <property type="match status" value="1"/>
</dbReference>
<dbReference type="AlphaFoldDB" id="A0AAE2D404"/>
<reference evidence="7" key="2">
    <citation type="journal article" date="2023" name="Infect Dis Poverty">
        <title>Chromosome-scale genome of the human blood fluke Schistosoma mekongi and its implications for public health.</title>
        <authorList>
            <person name="Zhou M."/>
            <person name="Xu L."/>
            <person name="Xu D."/>
            <person name="Chen W."/>
            <person name="Khan J."/>
            <person name="Hu Y."/>
            <person name="Huang H."/>
            <person name="Wei H."/>
            <person name="Zhang Y."/>
            <person name="Chusongsang P."/>
            <person name="Tanasarnprasert K."/>
            <person name="Hu X."/>
            <person name="Limpanont Y."/>
            <person name="Lv Z."/>
        </authorList>
    </citation>
    <scope>NUCLEOTIDE SEQUENCE</scope>
    <source>
        <strain evidence="7">LV_2022a</strain>
    </source>
</reference>
<evidence type="ECO:0000256" key="3">
    <source>
        <dbReference type="ARBA" id="ARBA00022771"/>
    </source>
</evidence>
<dbReference type="InterPro" id="IPR013087">
    <property type="entry name" value="Znf_C2H2_type"/>
</dbReference>
<dbReference type="SMART" id="SM00355">
    <property type="entry name" value="ZnF_C2H2"/>
    <property type="match status" value="4"/>
</dbReference>
<accession>A0AAE2D404</accession>
<dbReference type="InterPro" id="IPR036236">
    <property type="entry name" value="Znf_C2H2_sf"/>
</dbReference>
<protein>
    <recommendedName>
        <fullName evidence="6">C2H2-type domain-containing protein</fullName>
    </recommendedName>
</protein>
<dbReference type="Proteomes" id="UP001292079">
    <property type="component" value="Unassembled WGS sequence"/>
</dbReference>
<evidence type="ECO:0000256" key="5">
    <source>
        <dbReference type="PROSITE-ProRule" id="PRU00042"/>
    </source>
</evidence>
<keyword evidence="3 5" id="KW-0863">Zinc-finger</keyword>